<accession>A0ACB7YPK5</accession>
<sequence length="352" mass="38756">MDKSYAKRPTTQLPGLVPAVISEEKKSTSYKAPEANSPLLPPNNGISRAQGYQTLGSPSDGNTRQSTNNWKGWFSISLYTPYFNVDTDIVLNRLMSSLYPINGDFFNKVNANPDLYGLIWIATTLVFVIASLGNCATYLMEKRSDTSTSWSFDVSYIDVAACSIFGYVIVVPLGFYFLLQYLGSGPSLVCFWCIWGYSLCIFVLSSFLLVIPVEFVRWTIIIITGAASASFVALNLRSSIHGNDLKLVLVAAFVLQMGLAVFIKPCFSSMLSSMDSVKLGTPCGNLANLMSTVKPAIVSNGDFLAAIYCNSSLQEPNSYGDSNDHSWQRPAPALGLWKFYCDVAFFLSDRIW</sequence>
<proteinExistence type="predicted"/>
<reference evidence="1 2" key="1">
    <citation type="journal article" date="2021" name="Hortic Res">
        <title>High-quality reference genome and annotation aids understanding of berry development for evergreen blueberry (Vaccinium darrowii).</title>
        <authorList>
            <person name="Yu J."/>
            <person name="Hulse-Kemp A.M."/>
            <person name="Babiker E."/>
            <person name="Staton M."/>
        </authorList>
    </citation>
    <scope>NUCLEOTIDE SEQUENCE [LARGE SCALE GENOMIC DNA]</scope>
    <source>
        <strain evidence="2">cv. NJ 8807/NJ 8810</strain>
        <tissue evidence="1">Young leaf</tissue>
    </source>
</reference>
<name>A0ACB7YPK5_9ERIC</name>
<evidence type="ECO:0000313" key="1">
    <source>
        <dbReference type="EMBL" id="KAH7855562.1"/>
    </source>
</evidence>
<keyword evidence="2" id="KW-1185">Reference proteome</keyword>
<dbReference type="EMBL" id="CM037161">
    <property type="protein sequence ID" value="KAH7855562.1"/>
    <property type="molecule type" value="Genomic_DNA"/>
</dbReference>
<dbReference type="Proteomes" id="UP000828048">
    <property type="component" value="Chromosome 11"/>
</dbReference>
<protein>
    <submittedName>
        <fullName evidence="1">Uncharacterized protein</fullName>
    </submittedName>
</protein>
<organism evidence="1 2">
    <name type="scientific">Vaccinium darrowii</name>
    <dbReference type="NCBI Taxonomy" id="229202"/>
    <lineage>
        <taxon>Eukaryota</taxon>
        <taxon>Viridiplantae</taxon>
        <taxon>Streptophyta</taxon>
        <taxon>Embryophyta</taxon>
        <taxon>Tracheophyta</taxon>
        <taxon>Spermatophyta</taxon>
        <taxon>Magnoliopsida</taxon>
        <taxon>eudicotyledons</taxon>
        <taxon>Gunneridae</taxon>
        <taxon>Pentapetalae</taxon>
        <taxon>asterids</taxon>
        <taxon>Ericales</taxon>
        <taxon>Ericaceae</taxon>
        <taxon>Vaccinioideae</taxon>
        <taxon>Vaccinieae</taxon>
        <taxon>Vaccinium</taxon>
    </lineage>
</organism>
<gene>
    <name evidence="1" type="ORF">Vadar_026270</name>
</gene>
<comment type="caution">
    <text evidence="1">The sequence shown here is derived from an EMBL/GenBank/DDBJ whole genome shotgun (WGS) entry which is preliminary data.</text>
</comment>
<evidence type="ECO:0000313" key="2">
    <source>
        <dbReference type="Proteomes" id="UP000828048"/>
    </source>
</evidence>